<name>A0A3S0ZAM8_ELYCH</name>
<organism evidence="4 5">
    <name type="scientific">Elysia chlorotica</name>
    <name type="common">Eastern emerald elysia</name>
    <name type="synonym">Sea slug</name>
    <dbReference type="NCBI Taxonomy" id="188477"/>
    <lineage>
        <taxon>Eukaryota</taxon>
        <taxon>Metazoa</taxon>
        <taxon>Spiralia</taxon>
        <taxon>Lophotrochozoa</taxon>
        <taxon>Mollusca</taxon>
        <taxon>Gastropoda</taxon>
        <taxon>Heterobranchia</taxon>
        <taxon>Euthyneura</taxon>
        <taxon>Panpulmonata</taxon>
        <taxon>Sacoglossa</taxon>
        <taxon>Placobranchoidea</taxon>
        <taxon>Plakobranchidae</taxon>
        <taxon>Elysia</taxon>
    </lineage>
</organism>
<dbReference type="EMBL" id="RQTK01001380">
    <property type="protein sequence ID" value="RUS70572.1"/>
    <property type="molecule type" value="Genomic_DNA"/>
</dbReference>
<dbReference type="InterPro" id="IPR001079">
    <property type="entry name" value="Galectin_CRD"/>
</dbReference>
<dbReference type="SUPFAM" id="SSF49899">
    <property type="entry name" value="Concanavalin A-like lectins/glucanases"/>
    <property type="match status" value="1"/>
</dbReference>
<comment type="caution">
    <text evidence="4">The sequence shown here is derived from an EMBL/GenBank/DDBJ whole genome shotgun (WGS) entry which is preliminary data.</text>
</comment>
<dbReference type="Proteomes" id="UP000271974">
    <property type="component" value="Unassembled WGS sequence"/>
</dbReference>
<evidence type="ECO:0000313" key="5">
    <source>
        <dbReference type="Proteomes" id="UP000271974"/>
    </source>
</evidence>
<dbReference type="Gene3D" id="2.60.120.200">
    <property type="match status" value="1"/>
</dbReference>
<dbReference type="PROSITE" id="PS51304">
    <property type="entry name" value="GALECTIN"/>
    <property type="match status" value="1"/>
</dbReference>
<dbReference type="PANTHER" id="PTHR11346">
    <property type="entry name" value="GALECTIN"/>
    <property type="match status" value="1"/>
</dbReference>
<dbReference type="InterPro" id="IPR044156">
    <property type="entry name" value="Galectin-like"/>
</dbReference>
<feature type="non-terminal residue" evidence="4">
    <location>
        <position position="1"/>
    </location>
</feature>
<keyword evidence="5" id="KW-1185">Reference proteome</keyword>
<dbReference type="OrthoDB" id="6147920at2759"/>
<feature type="domain" description="Galectin" evidence="3">
    <location>
        <begin position="1"/>
        <end position="108"/>
    </location>
</feature>
<dbReference type="GO" id="GO:0030246">
    <property type="term" value="F:carbohydrate binding"/>
    <property type="evidence" value="ECO:0007669"/>
    <property type="project" value="UniProtKB-UniRule"/>
</dbReference>
<sequence>FSINLCVGSDYNEDTPLHFNPRFDNQEVVRNSSSGGGWGDEEKEGGFPFTQGAPYDVKIAVMESHYEISVNGSHFCNYNHRQPFQSVRNVYIEGATTANWVVSQFLYQVPFPISDGVEIIVHGVATGSAYR</sequence>
<keyword evidence="1 2" id="KW-0430">Lectin</keyword>
<dbReference type="SMART" id="SM00908">
    <property type="entry name" value="Gal-bind_lectin"/>
    <property type="match status" value="1"/>
</dbReference>
<accession>A0A3S0ZAM8</accession>
<evidence type="ECO:0000256" key="1">
    <source>
        <dbReference type="ARBA" id="ARBA00022734"/>
    </source>
</evidence>
<dbReference type="AlphaFoldDB" id="A0A3S0ZAM8"/>
<dbReference type="InterPro" id="IPR013320">
    <property type="entry name" value="ConA-like_dom_sf"/>
</dbReference>
<evidence type="ECO:0000259" key="3">
    <source>
        <dbReference type="PROSITE" id="PS51304"/>
    </source>
</evidence>
<feature type="non-terminal residue" evidence="4">
    <location>
        <position position="131"/>
    </location>
</feature>
<evidence type="ECO:0000256" key="2">
    <source>
        <dbReference type="RuleBase" id="RU102079"/>
    </source>
</evidence>
<evidence type="ECO:0000313" key="4">
    <source>
        <dbReference type="EMBL" id="RUS70572.1"/>
    </source>
</evidence>
<dbReference type="PANTHER" id="PTHR11346:SF147">
    <property type="entry name" value="GALECTIN"/>
    <property type="match status" value="1"/>
</dbReference>
<proteinExistence type="predicted"/>
<dbReference type="CDD" id="cd00070">
    <property type="entry name" value="GLECT"/>
    <property type="match status" value="1"/>
</dbReference>
<reference evidence="4 5" key="1">
    <citation type="submission" date="2019-01" db="EMBL/GenBank/DDBJ databases">
        <title>A draft genome assembly of the solar-powered sea slug Elysia chlorotica.</title>
        <authorList>
            <person name="Cai H."/>
            <person name="Li Q."/>
            <person name="Fang X."/>
            <person name="Li J."/>
            <person name="Curtis N.E."/>
            <person name="Altenburger A."/>
            <person name="Shibata T."/>
            <person name="Feng M."/>
            <person name="Maeda T."/>
            <person name="Schwartz J.A."/>
            <person name="Shigenobu S."/>
            <person name="Lundholm N."/>
            <person name="Nishiyama T."/>
            <person name="Yang H."/>
            <person name="Hasebe M."/>
            <person name="Li S."/>
            <person name="Pierce S.K."/>
            <person name="Wang J."/>
        </authorList>
    </citation>
    <scope>NUCLEOTIDE SEQUENCE [LARGE SCALE GENOMIC DNA]</scope>
    <source>
        <strain evidence="4">EC2010</strain>
        <tissue evidence="4">Whole organism of an adult</tissue>
    </source>
</reference>
<dbReference type="Pfam" id="PF00337">
    <property type="entry name" value="Gal-bind_lectin"/>
    <property type="match status" value="1"/>
</dbReference>
<gene>
    <name evidence="4" type="ORF">EGW08_021671</name>
</gene>
<protein>
    <recommendedName>
        <fullName evidence="2">Galectin</fullName>
    </recommendedName>
</protein>
<dbReference type="STRING" id="188477.A0A3S0ZAM8"/>
<dbReference type="SMART" id="SM00276">
    <property type="entry name" value="GLECT"/>
    <property type="match status" value="1"/>
</dbReference>